<gene>
    <name evidence="1" type="ORF">E2562_001037</name>
</gene>
<keyword evidence="2" id="KW-1185">Reference proteome</keyword>
<dbReference type="EMBL" id="SPHZ02000003">
    <property type="protein sequence ID" value="KAF0922628.1"/>
    <property type="molecule type" value="Genomic_DNA"/>
</dbReference>
<proteinExistence type="predicted"/>
<evidence type="ECO:0000313" key="2">
    <source>
        <dbReference type="Proteomes" id="UP000479710"/>
    </source>
</evidence>
<accession>A0A6G1ECW7</accession>
<reference evidence="1 2" key="1">
    <citation type="submission" date="2019-11" db="EMBL/GenBank/DDBJ databases">
        <title>Whole genome sequence of Oryza granulata.</title>
        <authorList>
            <person name="Li W."/>
        </authorList>
    </citation>
    <scope>NUCLEOTIDE SEQUENCE [LARGE SCALE GENOMIC DNA]</scope>
    <source>
        <strain evidence="2">cv. Menghai</strain>
        <tissue evidence="1">Leaf</tissue>
    </source>
</reference>
<organism evidence="1 2">
    <name type="scientific">Oryza meyeriana var. granulata</name>
    <dbReference type="NCBI Taxonomy" id="110450"/>
    <lineage>
        <taxon>Eukaryota</taxon>
        <taxon>Viridiplantae</taxon>
        <taxon>Streptophyta</taxon>
        <taxon>Embryophyta</taxon>
        <taxon>Tracheophyta</taxon>
        <taxon>Spermatophyta</taxon>
        <taxon>Magnoliopsida</taxon>
        <taxon>Liliopsida</taxon>
        <taxon>Poales</taxon>
        <taxon>Poaceae</taxon>
        <taxon>BOP clade</taxon>
        <taxon>Oryzoideae</taxon>
        <taxon>Oryzeae</taxon>
        <taxon>Oryzinae</taxon>
        <taxon>Oryza</taxon>
        <taxon>Oryza meyeriana</taxon>
    </lineage>
</organism>
<dbReference type="Proteomes" id="UP000479710">
    <property type="component" value="Unassembled WGS sequence"/>
</dbReference>
<comment type="caution">
    <text evidence="1">The sequence shown here is derived from an EMBL/GenBank/DDBJ whole genome shotgun (WGS) entry which is preliminary data.</text>
</comment>
<sequence>MLPFVEVDLTHAANIKVAAVDDAAEANRSSTPATSRWGYSVAVTAGGVGSGGYGACGGMGEGEQLCDDDLWVWDRRRANALDPSTLVLGDEDTRWRRRLWALDLEVMALVVAGEGDQPCDDDLWVWDR</sequence>
<name>A0A6G1ECW7_9ORYZ</name>
<protein>
    <submittedName>
        <fullName evidence="1">Uncharacterized protein</fullName>
    </submittedName>
</protein>
<evidence type="ECO:0000313" key="1">
    <source>
        <dbReference type="EMBL" id="KAF0922628.1"/>
    </source>
</evidence>
<dbReference type="AlphaFoldDB" id="A0A6G1ECW7"/>